<dbReference type="Proteomes" id="UP001381693">
    <property type="component" value="Unassembled WGS sequence"/>
</dbReference>
<dbReference type="EMBL" id="JAXCGZ010011823">
    <property type="protein sequence ID" value="KAK7074089.1"/>
    <property type="molecule type" value="Genomic_DNA"/>
</dbReference>
<reference evidence="1 2" key="1">
    <citation type="submission" date="2023-11" db="EMBL/GenBank/DDBJ databases">
        <title>Halocaridina rubra genome assembly.</title>
        <authorList>
            <person name="Smith C."/>
        </authorList>
    </citation>
    <scope>NUCLEOTIDE SEQUENCE [LARGE SCALE GENOMIC DNA]</scope>
    <source>
        <strain evidence="1">EP-1</strain>
        <tissue evidence="1">Whole</tissue>
    </source>
</reference>
<evidence type="ECO:0000313" key="1">
    <source>
        <dbReference type="EMBL" id="KAK7074089.1"/>
    </source>
</evidence>
<name>A0AAN8X8S3_HALRR</name>
<keyword evidence="2" id="KW-1185">Reference proteome</keyword>
<organism evidence="1 2">
    <name type="scientific">Halocaridina rubra</name>
    <name type="common">Hawaiian red shrimp</name>
    <dbReference type="NCBI Taxonomy" id="373956"/>
    <lineage>
        <taxon>Eukaryota</taxon>
        <taxon>Metazoa</taxon>
        <taxon>Ecdysozoa</taxon>
        <taxon>Arthropoda</taxon>
        <taxon>Crustacea</taxon>
        <taxon>Multicrustacea</taxon>
        <taxon>Malacostraca</taxon>
        <taxon>Eumalacostraca</taxon>
        <taxon>Eucarida</taxon>
        <taxon>Decapoda</taxon>
        <taxon>Pleocyemata</taxon>
        <taxon>Caridea</taxon>
        <taxon>Atyoidea</taxon>
        <taxon>Atyidae</taxon>
        <taxon>Halocaridina</taxon>
    </lineage>
</organism>
<evidence type="ECO:0000313" key="2">
    <source>
        <dbReference type="Proteomes" id="UP001381693"/>
    </source>
</evidence>
<dbReference type="AlphaFoldDB" id="A0AAN8X8S3"/>
<sequence length="179" mass="20467">MKASVLKRKKNKNTTTLWCEWPGEDIPDMGHAETLLMIVMSVFALGKIRIYKRKKSTTDHPPGGFLSQLFPTHQPARGPYSSYKNNEPWSPSPRLLHPSLSPMRYKQMAFCSRTGARTVQIFLPSMETLLGGWVIHRVQNSFSSMSCEQHRPLDAINLQLCKKEHWSGYLQLPSKKPIT</sequence>
<accession>A0AAN8X8S3</accession>
<protein>
    <submittedName>
        <fullName evidence="1">Uncharacterized protein</fullName>
    </submittedName>
</protein>
<proteinExistence type="predicted"/>
<comment type="caution">
    <text evidence="1">The sequence shown here is derived from an EMBL/GenBank/DDBJ whole genome shotgun (WGS) entry which is preliminary data.</text>
</comment>
<gene>
    <name evidence="1" type="ORF">SK128_016488</name>
</gene>